<accession>A0AAV4WIU8</accession>
<dbReference type="Proteomes" id="UP001054945">
    <property type="component" value="Unassembled WGS sequence"/>
</dbReference>
<keyword evidence="2" id="KW-1185">Reference proteome</keyword>
<gene>
    <name evidence="1" type="ORF">CEXT_352111</name>
</gene>
<name>A0AAV4WIU8_CAEEX</name>
<reference evidence="1 2" key="1">
    <citation type="submission" date="2021-06" db="EMBL/GenBank/DDBJ databases">
        <title>Caerostris extrusa draft genome.</title>
        <authorList>
            <person name="Kono N."/>
            <person name="Arakawa K."/>
        </authorList>
    </citation>
    <scope>NUCLEOTIDE SEQUENCE [LARGE SCALE GENOMIC DNA]</scope>
</reference>
<sequence>MRWCRSSDGQKSAGQVEPSIDSLCVDLKKTALPYPNLSRDSAKTPCFRSFLMNRWEYTYYGQWCPLMLLVWHIGLQSHFVDTNMGPGPDKFYGWVELLRSCLRWKMLGLILLGF</sequence>
<evidence type="ECO:0000313" key="2">
    <source>
        <dbReference type="Proteomes" id="UP001054945"/>
    </source>
</evidence>
<protein>
    <submittedName>
        <fullName evidence="1">Uncharacterized protein</fullName>
    </submittedName>
</protein>
<dbReference type="AlphaFoldDB" id="A0AAV4WIU8"/>
<dbReference type="EMBL" id="BPLR01016251">
    <property type="protein sequence ID" value="GIY82481.1"/>
    <property type="molecule type" value="Genomic_DNA"/>
</dbReference>
<comment type="caution">
    <text evidence="1">The sequence shown here is derived from an EMBL/GenBank/DDBJ whole genome shotgun (WGS) entry which is preliminary data.</text>
</comment>
<evidence type="ECO:0000313" key="1">
    <source>
        <dbReference type="EMBL" id="GIY82481.1"/>
    </source>
</evidence>
<proteinExistence type="predicted"/>
<organism evidence="1 2">
    <name type="scientific">Caerostris extrusa</name>
    <name type="common">Bark spider</name>
    <name type="synonym">Caerostris bankana</name>
    <dbReference type="NCBI Taxonomy" id="172846"/>
    <lineage>
        <taxon>Eukaryota</taxon>
        <taxon>Metazoa</taxon>
        <taxon>Ecdysozoa</taxon>
        <taxon>Arthropoda</taxon>
        <taxon>Chelicerata</taxon>
        <taxon>Arachnida</taxon>
        <taxon>Araneae</taxon>
        <taxon>Araneomorphae</taxon>
        <taxon>Entelegynae</taxon>
        <taxon>Araneoidea</taxon>
        <taxon>Araneidae</taxon>
        <taxon>Caerostris</taxon>
    </lineage>
</organism>